<comment type="caution">
    <text evidence="1">The sequence shown here is derived from an EMBL/GenBank/DDBJ whole genome shotgun (WGS) entry which is preliminary data.</text>
</comment>
<dbReference type="RefSeq" id="WP_083030245.1">
    <property type="nucleotide sequence ID" value="NZ_AP022618.1"/>
</dbReference>
<dbReference type="InterPro" id="IPR021215">
    <property type="entry name" value="DUF2752"/>
</dbReference>
<sequence>MTSPRTRAIRARAWTIAGTAAVAAGALAYTGLVDPHRTGSLFPPCPLYTLTGWYCPACGGLRMTHDVLHGDLAAAVTDNVVALVGIPLLALWLLVRRRRGKPVVDATVIIVTCVVFIGWGVLRNLPGFPLQPTLLAR</sequence>
<keyword evidence="2" id="KW-1185">Reference proteome</keyword>
<evidence type="ECO:0000313" key="2">
    <source>
        <dbReference type="Proteomes" id="UP000192801"/>
    </source>
</evidence>
<dbReference type="STRING" id="444597.BST26_08015"/>
<proteinExistence type="predicted"/>
<dbReference type="OrthoDB" id="5966662at2"/>
<protein>
    <submittedName>
        <fullName evidence="1">Uncharacterized protein</fullName>
    </submittedName>
</protein>
<gene>
    <name evidence="1" type="ORF">BST26_08015</name>
</gene>
<dbReference type="AlphaFoldDB" id="A0A1X0DGN8"/>
<accession>A0A1X0DGN8</accession>
<reference evidence="1 2" key="1">
    <citation type="submission" date="2016-12" db="EMBL/GenBank/DDBJ databases">
        <title>The new phylogeny of genus Mycobacterium.</title>
        <authorList>
            <person name="Tortoli E."/>
            <person name="Trovato A."/>
            <person name="Cirillo D.M."/>
        </authorList>
    </citation>
    <scope>NUCLEOTIDE SEQUENCE [LARGE SCALE GENOMIC DNA]</scope>
    <source>
        <strain evidence="1 2">DSM 45130</strain>
    </source>
</reference>
<dbReference type="EMBL" id="MVHS01000013">
    <property type="protein sequence ID" value="ORA71477.1"/>
    <property type="molecule type" value="Genomic_DNA"/>
</dbReference>
<evidence type="ECO:0000313" key="1">
    <source>
        <dbReference type="EMBL" id="ORA71477.1"/>
    </source>
</evidence>
<dbReference type="Proteomes" id="UP000192801">
    <property type="component" value="Unassembled WGS sequence"/>
</dbReference>
<organism evidence="1 2">
    <name type="scientific">Mycolicibacterium insubricum</name>
    <dbReference type="NCBI Taxonomy" id="444597"/>
    <lineage>
        <taxon>Bacteria</taxon>
        <taxon>Bacillati</taxon>
        <taxon>Actinomycetota</taxon>
        <taxon>Actinomycetes</taxon>
        <taxon>Mycobacteriales</taxon>
        <taxon>Mycobacteriaceae</taxon>
        <taxon>Mycolicibacterium</taxon>
    </lineage>
</organism>
<name>A0A1X0DGN8_9MYCO</name>
<dbReference type="Pfam" id="PF10825">
    <property type="entry name" value="DUF2752"/>
    <property type="match status" value="1"/>
</dbReference>